<reference evidence="4 5" key="1">
    <citation type="journal article" date="2018" name="Genome Biol. Evol.">
        <title>Multiple Roots of Fruiting Body Formation in Amoebozoa.</title>
        <authorList>
            <person name="Hillmann F."/>
            <person name="Forbes G."/>
            <person name="Novohradska S."/>
            <person name="Ferling I."/>
            <person name="Riege K."/>
            <person name="Groth M."/>
            <person name="Westermann M."/>
            <person name="Marz M."/>
            <person name="Spaller T."/>
            <person name="Winckler T."/>
            <person name="Schaap P."/>
            <person name="Glockner G."/>
        </authorList>
    </citation>
    <scope>NUCLEOTIDE SEQUENCE [LARGE SCALE GENOMIC DNA]</scope>
    <source>
        <strain evidence="4 5">Jena</strain>
    </source>
</reference>
<evidence type="ECO:0000256" key="2">
    <source>
        <dbReference type="ARBA" id="ARBA00019325"/>
    </source>
</evidence>
<accession>A0A2P6MSE7</accession>
<dbReference type="Pfam" id="PF01597">
    <property type="entry name" value="GCV_H"/>
    <property type="match status" value="1"/>
</dbReference>
<dbReference type="AlphaFoldDB" id="A0A2P6MSE7"/>
<dbReference type="STRING" id="1890364.A0A2P6MSE7"/>
<dbReference type="OrthoDB" id="48130at2759"/>
<evidence type="ECO:0000256" key="3">
    <source>
        <dbReference type="ARBA" id="ARBA00030463"/>
    </source>
</evidence>
<dbReference type="InterPro" id="IPR039169">
    <property type="entry name" value="Abitram"/>
</dbReference>
<protein>
    <recommendedName>
        <fullName evidence="2">Protein Abitram</fullName>
    </recommendedName>
    <alternativeName>
        <fullName evidence="3">Actin-binding transcription modulator</fullName>
    </alternativeName>
</protein>
<dbReference type="SUPFAM" id="SSF51230">
    <property type="entry name" value="Single hybrid motif"/>
    <property type="match status" value="1"/>
</dbReference>
<sequence>MDAEDEPVQKAAPLNIQSKNPGKSVIERYYTQLYSINDNRGDQYVYKHLNGLFVIGLASTHEIFSDQSISISKVNFDVGGRSRLDNVVHGKGKKGGIRLKPEEPLCQVTTSDDKVHIIRSCVAGSLLEVNEKLLTDPKLLKEKGDVEGWVAIIQPKFSEKDKIDHLNSLEQYKSARGLE</sequence>
<dbReference type="Gene3D" id="2.40.50.100">
    <property type="match status" value="1"/>
</dbReference>
<evidence type="ECO:0000313" key="4">
    <source>
        <dbReference type="EMBL" id="PRP74631.1"/>
    </source>
</evidence>
<dbReference type="InParanoid" id="A0A2P6MSE7"/>
<dbReference type="Proteomes" id="UP000241769">
    <property type="component" value="Unassembled WGS sequence"/>
</dbReference>
<comment type="caution">
    <text evidence="4">The sequence shown here is derived from an EMBL/GenBank/DDBJ whole genome shotgun (WGS) entry which is preliminary data.</text>
</comment>
<evidence type="ECO:0000313" key="5">
    <source>
        <dbReference type="Proteomes" id="UP000241769"/>
    </source>
</evidence>
<dbReference type="FunCoup" id="A0A2P6MSE7">
    <property type="interactions" value="345"/>
</dbReference>
<gene>
    <name evidence="4" type="ORF">PROFUN_03553</name>
</gene>
<keyword evidence="5" id="KW-1185">Reference proteome</keyword>
<dbReference type="PANTHER" id="PTHR13651">
    <property type="entry name" value="PROTEIN ABITRAM"/>
    <property type="match status" value="1"/>
</dbReference>
<dbReference type="InterPro" id="IPR011053">
    <property type="entry name" value="Single_hybrid_motif"/>
</dbReference>
<evidence type="ECO:0000256" key="1">
    <source>
        <dbReference type="ARBA" id="ARBA00010764"/>
    </source>
</evidence>
<organism evidence="4 5">
    <name type="scientific">Planoprotostelium fungivorum</name>
    <dbReference type="NCBI Taxonomy" id="1890364"/>
    <lineage>
        <taxon>Eukaryota</taxon>
        <taxon>Amoebozoa</taxon>
        <taxon>Evosea</taxon>
        <taxon>Variosea</taxon>
        <taxon>Cavosteliida</taxon>
        <taxon>Cavosteliaceae</taxon>
        <taxon>Planoprotostelium</taxon>
    </lineage>
</organism>
<proteinExistence type="inferred from homology"/>
<dbReference type="PANTHER" id="PTHR13651:SF0">
    <property type="entry name" value="PROTEIN ABITRAM"/>
    <property type="match status" value="1"/>
</dbReference>
<dbReference type="EMBL" id="MDYQ01000448">
    <property type="protein sequence ID" value="PRP74631.1"/>
    <property type="molecule type" value="Genomic_DNA"/>
</dbReference>
<comment type="similarity">
    <text evidence="1">Belongs to the ABITRAM family.</text>
</comment>
<dbReference type="GO" id="GO:0005634">
    <property type="term" value="C:nucleus"/>
    <property type="evidence" value="ECO:0007669"/>
    <property type="project" value="TreeGrafter"/>
</dbReference>
<name>A0A2P6MSE7_9EUKA</name>
<dbReference type="InterPro" id="IPR033753">
    <property type="entry name" value="GCV_H/Fam206"/>
</dbReference>